<sequence length="276" mass="31433">MIVKAAIGVMLAFMSGWTFATFSGEVVEILKEERPLPPTPPLKESEAEHFPFENKTRATCSTREDLMSIRNAISDPSHRWTKFYVHPDRSFNKYELQVINDAMYNLMRVLPCVSFGIWPPHSHPSGDYVQIIKGTNNGCDSYIGKQGGRQEMNLESPGCMHIGTVMHEFIHALGFFHEQARPDRDDHVDIFYENVIPGQRHNFHKFEMSEVSTLGIPYNVKSIMHYESDAWSTNGKSTILTKNGDVIGKNLHMQPTDIQKLRAMYKCNNPRSNIAA</sequence>
<feature type="binding site" evidence="1">
    <location>
        <position position="177"/>
    </location>
    <ligand>
        <name>Zn(2+)</name>
        <dbReference type="ChEBI" id="CHEBI:29105"/>
        <note>catalytic</note>
    </ligand>
</feature>
<name>A0A1D2MD09_ORCCI</name>
<dbReference type="GO" id="GO:0006508">
    <property type="term" value="P:proteolysis"/>
    <property type="evidence" value="ECO:0007669"/>
    <property type="project" value="UniProtKB-KW"/>
</dbReference>
<reference evidence="4 5" key="1">
    <citation type="journal article" date="2016" name="Genome Biol. Evol.">
        <title>Gene Family Evolution Reflects Adaptation to Soil Environmental Stressors in the Genome of the Collembolan Orchesella cincta.</title>
        <authorList>
            <person name="Faddeeva-Vakhrusheva A."/>
            <person name="Derks M.F."/>
            <person name="Anvar S.Y."/>
            <person name="Agamennone V."/>
            <person name="Suring W."/>
            <person name="Smit S."/>
            <person name="van Straalen N.M."/>
            <person name="Roelofs D."/>
        </authorList>
    </citation>
    <scope>NUCLEOTIDE SEQUENCE [LARGE SCALE GENOMIC DNA]</scope>
    <source>
        <tissue evidence="4">Mixed pool</tissue>
    </source>
</reference>
<keyword evidence="2" id="KW-0732">Signal</keyword>
<feature type="binding site" evidence="1">
    <location>
        <position position="167"/>
    </location>
    <ligand>
        <name>Zn(2+)</name>
        <dbReference type="ChEBI" id="CHEBI:29105"/>
        <note>catalytic</note>
    </ligand>
</feature>
<dbReference type="PANTHER" id="PTHR10127">
    <property type="entry name" value="DISCOIDIN, CUB, EGF, LAMININ , AND ZINC METALLOPROTEASE DOMAIN CONTAINING"/>
    <property type="match status" value="1"/>
</dbReference>
<dbReference type="Gene3D" id="3.40.390.10">
    <property type="entry name" value="Collagenase (Catalytic Domain)"/>
    <property type="match status" value="1"/>
</dbReference>
<keyword evidence="1 2" id="KW-0862">Zinc</keyword>
<proteinExistence type="predicted"/>
<comment type="caution">
    <text evidence="1">Lacks conserved residue(s) required for the propagation of feature annotation.</text>
</comment>
<keyword evidence="1 2" id="KW-0645">Protease</keyword>
<keyword evidence="5" id="KW-1185">Reference proteome</keyword>
<organism evidence="4 5">
    <name type="scientific">Orchesella cincta</name>
    <name type="common">Springtail</name>
    <name type="synonym">Podura cincta</name>
    <dbReference type="NCBI Taxonomy" id="48709"/>
    <lineage>
        <taxon>Eukaryota</taxon>
        <taxon>Metazoa</taxon>
        <taxon>Ecdysozoa</taxon>
        <taxon>Arthropoda</taxon>
        <taxon>Hexapoda</taxon>
        <taxon>Collembola</taxon>
        <taxon>Entomobryomorpha</taxon>
        <taxon>Entomobryoidea</taxon>
        <taxon>Orchesellidae</taxon>
        <taxon>Orchesellinae</taxon>
        <taxon>Orchesella</taxon>
    </lineage>
</organism>
<feature type="disulfide bond" evidence="1">
    <location>
        <begin position="112"/>
        <end position="267"/>
    </location>
</feature>
<dbReference type="EMBL" id="LJIJ01001759">
    <property type="protein sequence ID" value="ODM90888.1"/>
    <property type="molecule type" value="Genomic_DNA"/>
</dbReference>
<evidence type="ECO:0000313" key="5">
    <source>
        <dbReference type="Proteomes" id="UP000094527"/>
    </source>
</evidence>
<evidence type="ECO:0000313" key="4">
    <source>
        <dbReference type="EMBL" id="ODM90888.1"/>
    </source>
</evidence>
<dbReference type="PRINTS" id="PR00480">
    <property type="entry name" value="ASTACIN"/>
</dbReference>
<dbReference type="GO" id="GO:0008270">
    <property type="term" value="F:zinc ion binding"/>
    <property type="evidence" value="ECO:0007669"/>
    <property type="project" value="UniProtKB-UniRule"/>
</dbReference>
<evidence type="ECO:0000256" key="1">
    <source>
        <dbReference type="PROSITE-ProRule" id="PRU01211"/>
    </source>
</evidence>
<dbReference type="InterPro" id="IPR024079">
    <property type="entry name" value="MetalloPept_cat_dom_sf"/>
</dbReference>
<dbReference type="SMART" id="SM00235">
    <property type="entry name" value="ZnMc"/>
    <property type="match status" value="1"/>
</dbReference>
<comment type="cofactor">
    <cofactor evidence="1 2">
        <name>Zn(2+)</name>
        <dbReference type="ChEBI" id="CHEBI:29105"/>
    </cofactor>
    <text evidence="1 2">Binds 1 zinc ion per subunit.</text>
</comment>
<dbReference type="OMA" id="VINDAMY"/>
<dbReference type="EC" id="3.4.24.-" evidence="2"/>
<feature type="domain" description="Peptidase M12A" evidence="3">
    <location>
        <begin position="71"/>
        <end position="268"/>
    </location>
</feature>
<dbReference type="Proteomes" id="UP000094527">
    <property type="component" value="Unassembled WGS sequence"/>
</dbReference>
<dbReference type="InterPro" id="IPR001506">
    <property type="entry name" value="Peptidase_M12A"/>
</dbReference>
<feature type="chain" id="PRO_5008811321" description="Metalloendopeptidase" evidence="2">
    <location>
        <begin position="21"/>
        <end position="276"/>
    </location>
</feature>
<feature type="non-terminal residue" evidence="4">
    <location>
        <position position="276"/>
    </location>
</feature>
<gene>
    <name evidence="4" type="ORF">Ocin01_15796</name>
</gene>
<keyword evidence="1 2" id="KW-0482">Metalloprotease</keyword>
<dbReference type="PROSITE" id="PS51864">
    <property type="entry name" value="ASTACIN"/>
    <property type="match status" value="1"/>
</dbReference>
<dbReference type="OrthoDB" id="291007at2759"/>
<feature type="signal peptide" evidence="2">
    <location>
        <begin position="1"/>
        <end position="20"/>
    </location>
</feature>
<dbReference type="AlphaFoldDB" id="A0A1D2MD09"/>
<dbReference type="STRING" id="48709.A0A1D2MD09"/>
<dbReference type="InterPro" id="IPR006026">
    <property type="entry name" value="Peptidase_Metallo"/>
</dbReference>
<feature type="binding site" evidence="1">
    <location>
        <position position="171"/>
    </location>
    <ligand>
        <name>Zn(2+)</name>
        <dbReference type="ChEBI" id="CHEBI:29105"/>
        <note>catalytic</note>
    </ligand>
</feature>
<accession>A0A1D2MD09</accession>
<feature type="active site" evidence="1">
    <location>
        <position position="168"/>
    </location>
</feature>
<dbReference type="PANTHER" id="PTHR10127:SF814">
    <property type="entry name" value="MEPRIN A SUBUNIT BETA"/>
    <property type="match status" value="1"/>
</dbReference>
<evidence type="ECO:0000256" key="2">
    <source>
        <dbReference type="RuleBase" id="RU361183"/>
    </source>
</evidence>
<evidence type="ECO:0000259" key="3">
    <source>
        <dbReference type="PROSITE" id="PS51864"/>
    </source>
</evidence>
<dbReference type="SUPFAM" id="SSF55486">
    <property type="entry name" value="Metalloproteases ('zincins'), catalytic domain"/>
    <property type="match status" value="1"/>
</dbReference>
<keyword evidence="1 2" id="KW-0378">Hydrolase</keyword>
<protein>
    <recommendedName>
        <fullName evidence="2">Metalloendopeptidase</fullName>
        <ecNumber evidence="2">3.4.24.-</ecNumber>
    </recommendedName>
</protein>
<comment type="caution">
    <text evidence="4">The sequence shown here is derived from an EMBL/GenBank/DDBJ whole genome shotgun (WGS) entry which is preliminary data.</text>
</comment>
<dbReference type="Pfam" id="PF01400">
    <property type="entry name" value="Astacin"/>
    <property type="match status" value="1"/>
</dbReference>
<dbReference type="GO" id="GO:0004222">
    <property type="term" value="F:metalloendopeptidase activity"/>
    <property type="evidence" value="ECO:0007669"/>
    <property type="project" value="UniProtKB-UniRule"/>
</dbReference>
<keyword evidence="1 2" id="KW-0479">Metal-binding</keyword>
<dbReference type="InterPro" id="IPR034035">
    <property type="entry name" value="Astacin-like_dom"/>
</dbReference>
<keyword evidence="1" id="KW-1015">Disulfide bond</keyword>
<dbReference type="CDD" id="cd04280">
    <property type="entry name" value="ZnMc_astacin_like"/>
    <property type="match status" value="1"/>
</dbReference>